<dbReference type="InterPro" id="IPR004147">
    <property type="entry name" value="ABC1_dom"/>
</dbReference>
<dbReference type="EMBL" id="JACHMW010000001">
    <property type="protein sequence ID" value="MBB5847727.1"/>
    <property type="molecule type" value="Genomic_DNA"/>
</dbReference>
<name>A0A7W9N066_9MICC</name>
<keyword evidence="5" id="KW-1185">Reference proteome</keyword>
<dbReference type="Proteomes" id="UP000567246">
    <property type="component" value="Unassembled WGS sequence"/>
</dbReference>
<dbReference type="PANTHER" id="PTHR10566">
    <property type="entry name" value="CHAPERONE-ACTIVITY OF BC1 COMPLEX CABC1 -RELATED"/>
    <property type="match status" value="1"/>
</dbReference>
<dbReference type="InterPro" id="IPR011009">
    <property type="entry name" value="Kinase-like_dom_sf"/>
</dbReference>
<dbReference type="PANTHER" id="PTHR10566:SF113">
    <property type="entry name" value="PROTEIN ACTIVITY OF BC1 COMPLEX KINASE 7, CHLOROPLASTIC"/>
    <property type="match status" value="1"/>
</dbReference>
<dbReference type="Pfam" id="PF03109">
    <property type="entry name" value="ABC1"/>
    <property type="match status" value="1"/>
</dbReference>
<reference evidence="4 5" key="1">
    <citation type="submission" date="2020-08" db="EMBL/GenBank/DDBJ databases">
        <title>Sequencing the genomes of 1000 actinobacteria strains.</title>
        <authorList>
            <person name="Klenk H.-P."/>
        </authorList>
    </citation>
    <scope>NUCLEOTIDE SEQUENCE [LARGE SCALE GENOMIC DNA]</scope>
    <source>
        <strain evidence="4 5">DSM 17945</strain>
    </source>
</reference>
<feature type="transmembrane region" description="Helical" evidence="2">
    <location>
        <begin position="491"/>
        <end position="512"/>
    </location>
</feature>
<feature type="domain" description="ABC1 atypical kinase-like" evidence="3">
    <location>
        <begin position="87"/>
        <end position="330"/>
    </location>
</feature>
<evidence type="ECO:0000256" key="1">
    <source>
        <dbReference type="ARBA" id="ARBA00009670"/>
    </source>
</evidence>
<evidence type="ECO:0000259" key="3">
    <source>
        <dbReference type="Pfam" id="PF03109"/>
    </source>
</evidence>
<keyword evidence="2" id="KW-0472">Membrane</keyword>
<comment type="caution">
    <text evidence="4">The sequence shown here is derived from an EMBL/GenBank/DDBJ whole genome shotgun (WGS) entry which is preliminary data.</text>
</comment>
<keyword evidence="2" id="KW-1133">Transmembrane helix</keyword>
<evidence type="ECO:0000256" key="2">
    <source>
        <dbReference type="SAM" id="Phobius"/>
    </source>
</evidence>
<proteinExistence type="inferred from homology"/>
<sequence length="552" mass="60261">MPSRLHRSREIALVLGRNGLQATALAAGLGRWLPAADARTARDAVLRPDMLVDVFEQLGTTFVKLGQLISARPDMFPESICTAFARLTDDTTPVPFEAMAATVLEDFGASVDELYAWFDPVPLATASIGQAHRARLHDGRDVVVKIRKPGVVEQVRTDLEILRTVASRLSRASRALQDMDVVSLVDEFDRALRAELDYLVEARACEQIAENLRDVPGVRVPWVDWATTSSRVLTMEEITGFRVDDLASLDAAGIDRADLAYRAAEVLMGMVFEDGLFHADPHPGNVFIEADGGIGFIDFGSVGRISSGMRRRFARMAMALVRQDPDGLVRALVAIAPPRGDLDRRALRLEVSRITGRLEGRDLSDIRVDQLVGQIFGIVRRHRLALPPELVQLFRMLIIVDGLGKRLHPGFDYTRVLNPFAVRVAGEELDPRRVAGRIGQAGLAAAELGLDLPEYARKVIDHLEDGGLDVTLRTGELEPLVARMERTGDRVVAALVVAAMITGGTNVLVAYKDRLGRFAGPVVAAGGAALTGGSAYLAWTGRPSRMRRRPRG</sequence>
<dbReference type="SUPFAM" id="SSF56112">
    <property type="entry name" value="Protein kinase-like (PK-like)"/>
    <property type="match status" value="1"/>
</dbReference>
<organism evidence="4 5">
    <name type="scientific">Micrococcus endophyticus</name>
    <dbReference type="NCBI Taxonomy" id="455343"/>
    <lineage>
        <taxon>Bacteria</taxon>
        <taxon>Bacillati</taxon>
        <taxon>Actinomycetota</taxon>
        <taxon>Actinomycetes</taxon>
        <taxon>Micrococcales</taxon>
        <taxon>Micrococcaceae</taxon>
        <taxon>Micrococcus</taxon>
    </lineage>
</organism>
<feature type="transmembrane region" description="Helical" evidence="2">
    <location>
        <begin position="518"/>
        <end position="539"/>
    </location>
</feature>
<comment type="similarity">
    <text evidence="1">Belongs to the protein kinase superfamily. ADCK protein kinase family.</text>
</comment>
<dbReference type="RefSeq" id="WP_184170138.1">
    <property type="nucleotide sequence ID" value="NZ_BAABAG010000002.1"/>
</dbReference>
<accession>A0A7W9N066</accession>
<gene>
    <name evidence="4" type="ORF">HDA33_000291</name>
</gene>
<dbReference type="CDD" id="cd05121">
    <property type="entry name" value="ABC1_ADCK3-like"/>
    <property type="match status" value="1"/>
</dbReference>
<keyword evidence="2" id="KW-0812">Transmembrane</keyword>
<evidence type="ECO:0000313" key="5">
    <source>
        <dbReference type="Proteomes" id="UP000567246"/>
    </source>
</evidence>
<protein>
    <submittedName>
        <fullName evidence="4">Ubiquinone biosynthesis protein</fullName>
    </submittedName>
</protein>
<keyword evidence="4" id="KW-0830">Ubiquinone</keyword>
<evidence type="ECO:0000313" key="4">
    <source>
        <dbReference type="EMBL" id="MBB5847727.1"/>
    </source>
</evidence>
<dbReference type="AlphaFoldDB" id="A0A7W9N066"/>
<dbReference type="InterPro" id="IPR050154">
    <property type="entry name" value="UbiB_kinase"/>
</dbReference>